<evidence type="ECO:0000313" key="3">
    <source>
        <dbReference type="EMBL" id="MDG3003298.1"/>
    </source>
</evidence>
<evidence type="ECO:0000313" key="4">
    <source>
        <dbReference type="Proteomes" id="UP001216907"/>
    </source>
</evidence>
<gene>
    <name evidence="3" type="ORF">PZE19_05935</name>
</gene>
<keyword evidence="4" id="KW-1185">Reference proteome</keyword>
<proteinExistence type="predicted"/>
<feature type="region of interest" description="Disordered" evidence="1">
    <location>
        <begin position="301"/>
        <end position="347"/>
    </location>
</feature>
<comment type="caution">
    <text evidence="3">The sequence shown here is derived from an EMBL/GenBank/DDBJ whole genome shotgun (WGS) entry which is preliminary data.</text>
</comment>
<dbReference type="Pfam" id="PF12728">
    <property type="entry name" value="HTH_17"/>
    <property type="match status" value="1"/>
</dbReference>
<dbReference type="RefSeq" id="WP_277859651.1">
    <property type="nucleotide sequence ID" value="NZ_JARRAG010000001.1"/>
</dbReference>
<feature type="domain" description="Helix-turn-helix" evidence="2">
    <location>
        <begin position="4"/>
        <end position="53"/>
    </location>
</feature>
<dbReference type="Proteomes" id="UP001216907">
    <property type="component" value="Unassembled WGS sequence"/>
</dbReference>
<feature type="region of interest" description="Disordered" evidence="1">
    <location>
        <begin position="121"/>
        <end position="157"/>
    </location>
</feature>
<protein>
    <submittedName>
        <fullName evidence="3">Helix-turn-helix domain-containing protein</fullName>
    </submittedName>
</protein>
<dbReference type="InterPro" id="IPR041657">
    <property type="entry name" value="HTH_17"/>
</dbReference>
<accession>A0ABT6F7B1</accession>
<sequence length="507" mass="52643">MAQFYTLEEAARVLGMSPEELKAKAQQREVRAFLDGGTWRFRVVDVDELARRHGLGSDAELRLSDLEVPAASAGDLDELDLSEFQLGVAKPDLGNETMQFGATGRGADEGSEHDLMIDDLSVPPNPVTGSSSVIIGMSSGGKRPSDSDVRLVPDNLKGASDSDVRLAAPIGRVPSDSDVTLIKDDTSEHGLLAGAGASDSSVRPGSLLGSSAEVPAAGSSDSDFELNPSSELVDALQPESGSDFELSALDASDEFEATPLKPSDSDVTAADPNLSGINLSRPSDSGINLLGSFNGGGAESIELAPLSDEEVPSRKGAKPPAAAPAKPKASLSATPPPAVKKGEKDIFDDTDFEVDAALDDESDDKTVQLNAGSDFDLEDSDSASEVFAIDEEDVDINAATAMAPSGITDDDDDDEDDGFDDAVSSEMATAWASDDSPTSSASTPGVVISREAAVDWDGLSVGLLAVASLFIFLSSFLAFDLVRNLYDFHEGGPASGLVKSISGLFFS</sequence>
<feature type="region of interest" description="Disordered" evidence="1">
    <location>
        <begin position="192"/>
        <end position="227"/>
    </location>
</feature>
<organism evidence="3 4">
    <name type="scientific">Paludisphaera mucosa</name>
    <dbReference type="NCBI Taxonomy" id="3030827"/>
    <lineage>
        <taxon>Bacteria</taxon>
        <taxon>Pseudomonadati</taxon>
        <taxon>Planctomycetota</taxon>
        <taxon>Planctomycetia</taxon>
        <taxon>Isosphaerales</taxon>
        <taxon>Isosphaeraceae</taxon>
        <taxon>Paludisphaera</taxon>
    </lineage>
</organism>
<feature type="region of interest" description="Disordered" evidence="1">
    <location>
        <begin position="258"/>
        <end position="281"/>
    </location>
</feature>
<feature type="compositionally biased region" description="Low complexity" evidence="1">
    <location>
        <begin position="318"/>
        <end position="333"/>
    </location>
</feature>
<dbReference type="EMBL" id="JARRAG010000001">
    <property type="protein sequence ID" value="MDG3003298.1"/>
    <property type="molecule type" value="Genomic_DNA"/>
</dbReference>
<name>A0ABT6F7B1_9BACT</name>
<evidence type="ECO:0000256" key="1">
    <source>
        <dbReference type="SAM" id="MobiDB-lite"/>
    </source>
</evidence>
<feature type="compositionally biased region" description="Low complexity" evidence="1">
    <location>
        <begin position="129"/>
        <end position="141"/>
    </location>
</feature>
<evidence type="ECO:0000259" key="2">
    <source>
        <dbReference type="Pfam" id="PF12728"/>
    </source>
</evidence>
<reference evidence="3 4" key="1">
    <citation type="submission" date="2023-03" db="EMBL/GenBank/DDBJ databases">
        <title>Paludisphaera mucosa sp. nov. a novel planctomycete from northern fen.</title>
        <authorList>
            <person name="Ivanova A."/>
        </authorList>
    </citation>
    <scope>NUCLEOTIDE SEQUENCE [LARGE SCALE GENOMIC DNA]</scope>
    <source>
        <strain evidence="3 4">Pla2</strain>
    </source>
</reference>